<dbReference type="GO" id="GO:0008270">
    <property type="term" value="F:zinc ion binding"/>
    <property type="evidence" value="ECO:0007669"/>
    <property type="project" value="UniProtKB-KW"/>
</dbReference>
<feature type="region of interest" description="Disordered" evidence="6">
    <location>
        <begin position="122"/>
        <end position="161"/>
    </location>
</feature>
<dbReference type="Pfam" id="PF00098">
    <property type="entry name" value="zf-CCHC"/>
    <property type="match status" value="1"/>
</dbReference>
<dbReference type="FunFam" id="4.10.60.10:FF:000091">
    <property type="entry name" value="Zinc finger CCHC-type-containing 9"/>
    <property type="match status" value="1"/>
</dbReference>
<keyword evidence="2" id="KW-0677">Repeat</keyword>
<proteinExistence type="predicted"/>
<dbReference type="PROSITE" id="PS50158">
    <property type="entry name" value="ZF_CCHC"/>
    <property type="match status" value="2"/>
</dbReference>
<evidence type="ECO:0000256" key="5">
    <source>
        <dbReference type="PROSITE-ProRule" id="PRU00047"/>
    </source>
</evidence>
<accession>A0A7M7N7Q4</accession>
<feature type="compositionally biased region" description="Basic and acidic residues" evidence="6">
    <location>
        <begin position="27"/>
        <end position="45"/>
    </location>
</feature>
<dbReference type="GeneID" id="581932"/>
<reference evidence="9" key="1">
    <citation type="submission" date="2015-02" db="EMBL/GenBank/DDBJ databases">
        <title>Genome sequencing for Strongylocentrotus purpuratus.</title>
        <authorList>
            <person name="Murali S."/>
            <person name="Liu Y."/>
            <person name="Vee V."/>
            <person name="English A."/>
            <person name="Wang M."/>
            <person name="Skinner E."/>
            <person name="Han Y."/>
            <person name="Muzny D.M."/>
            <person name="Worley K.C."/>
            <person name="Gibbs R.A."/>
        </authorList>
    </citation>
    <scope>NUCLEOTIDE SEQUENCE</scope>
</reference>
<dbReference type="SMART" id="SM00343">
    <property type="entry name" value="ZnF_C2HC"/>
    <property type="match status" value="4"/>
</dbReference>
<dbReference type="EnsemblMetazoa" id="XM_030976562">
    <property type="protein sequence ID" value="XP_030832422"/>
    <property type="gene ID" value="LOC581932"/>
</dbReference>
<organism evidence="8 9">
    <name type="scientific">Strongylocentrotus purpuratus</name>
    <name type="common">Purple sea urchin</name>
    <dbReference type="NCBI Taxonomy" id="7668"/>
    <lineage>
        <taxon>Eukaryota</taxon>
        <taxon>Metazoa</taxon>
        <taxon>Echinodermata</taxon>
        <taxon>Eleutherozoa</taxon>
        <taxon>Echinozoa</taxon>
        <taxon>Echinoidea</taxon>
        <taxon>Euechinoidea</taxon>
        <taxon>Echinacea</taxon>
        <taxon>Camarodonta</taxon>
        <taxon>Echinidea</taxon>
        <taxon>Strongylocentrotidae</taxon>
        <taxon>Strongylocentrotus</taxon>
    </lineage>
</organism>
<feature type="domain" description="CCHC-type" evidence="7">
    <location>
        <begin position="223"/>
        <end position="239"/>
    </location>
</feature>
<dbReference type="OrthoDB" id="3863715at2759"/>
<keyword evidence="1" id="KW-0479">Metal-binding</keyword>
<dbReference type="GO" id="GO:0003676">
    <property type="term" value="F:nucleic acid binding"/>
    <property type="evidence" value="ECO:0007669"/>
    <property type="project" value="InterPro"/>
</dbReference>
<dbReference type="PANTHER" id="PTHR46242">
    <property type="entry name" value="ZINC FINGER CCHC DOMAIN-CONTAINING PROTEIN 9 ZCCHC9"/>
    <property type="match status" value="1"/>
</dbReference>
<dbReference type="KEGG" id="spu:581932"/>
<keyword evidence="9" id="KW-1185">Reference proteome</keyword>
<evidence type="ECO:0000313" key="9">
    <source>
        <dbReference type="Proteomes" id="UP000007110"/>
    </source>
</evidence>
<keyword evidence="4" id="KW-0862">Zinc</keyword>
<evidence type="ECO:0000256" key="3">
    <source>
        <dbReference type="ARBA" id="ARBA00022771"/>
    </source>
</evidence>
<dbReference type="Proteomes" id="UP000007110">
    <property type="component" value="Unassembled WGS sequence"/>
</dbReference>
<dbReference type="InterPro" id="IPR042246">
    <property type="entry name" value="ZCCHC9"/>
</dbReference>
<sequence length="313" mass="34390">MTRFARGANANKKKPLDASTWEQMTQDQKKQSGKDDSSTRTKQDPTHSIQKPQSTLKRPGTGNSSMRVDNKHVGQRSQSGFHKKASGEMKDAVRKSRPVSSSSGKSIIDVLLEADKARDCEVKDEGNKSVGDVKHRSMDTPELAAKKEQRSEERRLNRQKKKADNMMCFHCRQPGHGVADCPQMLGDVEQGTGICYRCGSTEHDVSKCNAKVDKKLGDFPYAKCFICGQTGHLSRMCPDNPRGLYPSGGGCKECGSVEHKWWNCPVRQPVKGVDVSEASLAVTGVYTSADAEPAFMSKPKVKAKKTGPKVVVF</sequence>
<evidence type="ECO:0000256" key="4">
    <source>
        <dbReference type="ARBA" id="ARBA00022833"/>
    </source>
</evidence>
<dbReference type="InterPro" id="IPR036875">
    <property type="entry name" value="Znf_CCHC_sf"/>
</dbReference>
<feature type="compositionally biased region" description="Polar residues" evidence="6">
    <location>
        <begin position="46"/>
        <end position="67"/>
    </location>
</feature>
<dbReference type="GO" id="GO:0005730">
    <property type="term" value="C:nucleolus"/>
    <property type="evidence" value="ECO:0000318"/>
    <property type="project" value="GO_Central"/>
</dbReference>
<feature type="compositionally biased region" description="Basic and acidic residues" evidence="6">
    <location>
        <begin position="122"/>
        <end position="156"/>
    </location>
</feature>
<dbReference type="SUPFAM" id="SSF57756">
    <property type="entry name" value="Retrovirus zinc finger-like domains"/>
    <property type="match status" value="2"/>
</dbReference>
<feature type="domain" description="CCHC-type" evidence="7">
    <location>
        <begin position="168"/>
        <end position="183"/>
    </location>
</feature>
<feature type="compositionally biased region" description="Basic and acidic residues" evidence="6">
    <location>
        <begin position="85"/>
        <end position="94"/>
    </location>
</feature>
<evidence type="ECO:0000256" key="2">
    <source>
        <dbReference type="ARBA" id="ARBA00022737"/>
    </source>
</evidence>
<keyword evidence="3 5" id="KW-0863">Zinc-finger</keyword>
<evidence type="ECO:0000259" key="7">
    <source>
        <dbReference type="PROSITE" id="PS50158"/>
    </source>
</evidence>
<dbReference type="OMA" id="RLKRQEM"/>
<dbReference type="PANTHER" id="PTHR46242:SF1">
    <property type="entry name" value="ZINC FINGER CCHC DOMAIN-CONTAINING PROTEIN 9"/>
    <property type="match status" value="1"/>
</dbReference>
<name>A0A7M7N7Q4_STRPU</name>
<dbReference type="InterPro" id="IPR001878">
    <property type="entry name" value="Znf_CCHC"/>
</dbReference>
<feature type="region of interest" description="Disordered" evidence="6">
    <location>
        <begin position="1"/>
        <end position="104"/>
    </location>
</feature>
<dbReference type="AlphaFoldDB" id="A0A7M7N7Q4"/>
<evidence type="ECO:0000256" key="6">
    <source>
        <dbReference type="SAM" id="MobiDB-lite"/>
    </source>
</evidence>
<dbReference type="CTD" id="84240"/>
<protein>
    <recommendedName>
        <fullName evidence="7">CCHC-type domain-containing protein</fullName>
    </recommendedName>
</protein>
<evidence type="ECO:0000256" key="1">
    <source>
        <dbReference type="ARBA" id="ARBA00022723"/>
    </source>
</evidence>
<dbReference type="Gene3D" id="4.10.60.10">
    <property type="entry name" value="Zinc finger, CCHC-type"/>
    <property type="match status" value="2"/>
</dbReference>
<dbReference type="InParanoid" id="A0A7M7N7Q4"/>
<evidence type="ECO:0000313" key="8">
    <source>
        <dbReference type="EnsemblMetazoa" id="XP_030832422"/>
    </source>
</evidence>
<reference evidence="8" key="2">
    <citation type="submission" date="2021-01" db="UniProtKB">
        <authorList>
            <consortium name="EnsemblMetazoa"/>
        </authorList>
    </citation>
    <scope>IDENTIFICATION</scope>
</reference>
<dbReference type="RefSeq" id="XP_030832422.1">
    <property type="nucleotide sequence ID" value="XM_030976562.1"/>
</dbReference>